<keyword evidence="4" id="KW-1134">Transmembrane beta strand</keyword>
<dbReference type="PRINTS" id="PR00184">
    <property type="entry name" value="NEISSPPORIN"/>
</dbReference>
<dbReference type="PANTHER" id="PTHR34501:SF9">
    <property type="entry name" value="MAJOR OUTER MEMBRANE PROTEIN P.IA"/>
    <property type="match status" value="1"/>
</dbReference>
<dbReference type="SUPFAM" id="SSF56935">
    <property type="entry name" value="Porins"/>
    <property type="match status" value="1"/>
</dbReference>
<dbReference type="GO" id="GO:0015288">
    <property type="term" value="F:porin activity"/>
    <property type="evidence" value="ECO:0007669"/>
    <property type="project" value="UniProtKB-KW"/>
</dbReference>
<comment type="subcellular location">
    <subcellularLocation>
        <location evidence="1">Cell outer membrane</location>
        <topology evidence="1">Multi-pass membrane protein</topology>
    </subcellularLocation>
</comment>
<keyword evidence="6" id="KW-0732">Signal</keyword>
<keyword evidence="7" id="KW-0406">Ion transport</keyword>
<evidence type="ECO:0000256" key="5">
    <source>
        <dbReference type="ARBA" id="ARBA00022692"/>
    </source>
</evidence>
<comment type="subunit">
    <text evidence="2">Homotrimer.</text>
</comment>
<dbReference type="Proteomes" id="UP000054683">
    <property type="component" value="Unassembled WGS sequence"/>
</dbReference>
<dbReference type="EMBL" id="FCOK02000041">
    <property type="protein sequence ID" value="SAL51847.1"/>
    <property type="molecule type" value="Genomic_DNA"/>
</dbReference>
<gene>
    <name evidence="12" type="ORF">AWB69_05336</name>
</gene>
<organism evidence="12 13">
    <name type="scientific">Caballeronia udeis</name>
    <dbReference type="NCBI Taxonomy" id="1232866"/>
    <lineage>
        <taxon>Bacteria</taxon>
        <taxon>Pseudomonadati</taxon>
        <taxon>Pseudomonadota</taxon>
        <taxon>Betaproteobacteria</taxon>
        <taxon>Burkholderiales</taxon>
        <taxon>Burkholderiaceae</taxon>
        <taxon>Caballeronia</taxon>
    </lineage>
</organism>
<dbReference type="Gene3D" id="2.40.160.10">
    <property type="entry name" value="Porin"/>
    <property type="match status" value="1"/>
</dbReference>
<evidence type="ECO:0000256" key="4">
    <source>
        <dbReference type="ARBA" id="ARBA00022452"/>
    </source>
</evidence>
<evidence type="ECO:0000256" key="7">
    <source>
        <dbReference type="ARBA" id="ARBA00023065"/>
    </source>
</evidence>
<evidence type="ECO:0000256" key="8">
    <source>
        <dbReference type="ARBA" id="ARBA00023114"/>
    </source>
</evidence>
<dbReference type="InterPro" id="IPR050298">
    <property type="entry name" value="Gram-neg_bact_OMP"/>
</dbReference>
<evidence type="ECO:0000256" key="9">
    <source>
        <dbReference type="ARBA" id="ARBA00023136"/>
    </source>
</evidence>
<evidence type="ECO:0000256" key="3">
    <source>
        <dbReference type="ARBA" id="ARBA00022448"/>
    </source>
</evidence>
<evidence type="ECO:0000256" key="6">
    <source>
        <dbReference type="ARBA" id="ARBA00022729"/>
    </source>
</evidence>
<feature type="domain" description="Porin" evidence="11">
    <location>
        <begin position="5"/>
        <end position="224"/>
    </location>
</feature>
<dbReference type="OrthoDB" id="8961834at2"/>
<reference evidence="12 13" key="1">
    <citation type="submission" date="2016-01" db="EMBL/GenBank/DDBJ databases">
        <authorList>
            <person name="Oliw E.H."/>
        </authorList>
    </citation>
    <scope>NUCLEOTIDE SEQUENCE [LARGE SCALE GENOMIC DNA]</scope>
    <source>
        <strain evidence="12">LMG 27134</strain>
    </source>
</reference>
<evidence type="ECO:0000313" key="13">
    <source>
        <dbReference type="Proteomes" id="UP000054683"/>
    </source>
</evidence>
<keyword evidence="10" id="KW-0998">Cell outer membrane</keyword>
<dbReference type="GO" id="GO:0006811">
    <property type="term" value="P:monoatomic ion transport"/>
    <property type="evidence" value="ECO:0007669"/>
    <property type="project" value="UniProtKB-KW"/>
</dbReference>
<dbReference type="InterPro" id="IPR023614">
    <property type="entry name" value="Porin_dom_sf"/>
</dbReference>
<evidence type="ECO:0000256" key="1">
    <source>
        <dbReference type="ARBA" id="ARBA00004571"/>
    </source>
</evidence>
<protein>
    <submittedName>
        <fullName evidence="12">Outer membrane protein (Porin)</fullName>
    </submittedName>
</protein>
<dbReference type="PANTHER" id="PTHR34501">
    <property type="entry name" value="PROTEIN YDDL-RELATED"/>
    <property type="match status" value="1"/>
</dbReference>
<sequence>MFVIESKFGLAGNFGSATAGVQFSPFVLALIESDARGASDFGSLAPIYVGNVITTGLFNSNAITYSSPTFAGLQGSVMVALGGEAGNFRAARQYSGSVTYNRNGFFTDAAFYRGNSGDANTSAPAISTIAFTGSTIGAGYAFDNLTLKAVFVTFKVAGSFDSRVYGGGVSYTATPALVLDAGAWLTRDGNDSSNHSILAAAGVRYFFSKRTMLYTQLGYVNNSGKMNTGLSNDGPVYLPSGGTFGANVGITYSF</sequence>
<evidence type="ECO:0000256" key="2">
    <source>
        <dbReference type="ARBA" id="ARBA00011233"/>
    </source>
</evidence>
<evidence type="ECO:0000259" key="11">
    <source>
        <dbReference type="Pfam" id="PF13609"/>
    </source>
</evidence>
<proteinExistence type="predicted"/>
<dbReference type="RefSeq" id="WP_062089696.1">
    <property type="nucleotide sequence ID" value="NZ_FCOK02000041.1"/>
</dbReference>
<dbReference type="GO" id="GO:0046930">
    <property type="term" value="C:pore complex"/>
    <property type="evidence" value="ECO:0007669"/>
    <property type="project" value="UniProtKB-KW"/>
</dbReference>
<keyword evidence="5" id="KW-0812">Transmembrane</keyword>
<keyword evidence="8" id="KW-0626">Porin</keyword>
<dbReference type="CDD" id="cd00342">
    <property type="entry name" value="gram_neg_porins"/>
    <property type="match status" value="1"/>
</dbReference>
<evidence type="ECO:0000313" key="12">
    <source>
        <dbReference type="EMBL" id="SAL51847.1"/>
    </source>
</evidence>
<dbReference type="AlphaFoldDB" id="A0A158I5Y2"/>
<evidence type="ECO:0000256" key="10">
    <source>
        <dbReference type="ARBA" id="ARBA00023237"/>
    </source>
</evidence>
<keyword evidence="9" id="KW-0472">Membrane</keyword>
<name>A0A158I5Y2_9BURK</name>
<dbReference type="Pfam" id="PF13609">
    <property type="entry name" value="Porin_4"/>
    <property type="match status" value="1"/>
</dbReference>
<dbReference type="InterPro" id="IPR002299">
    <property type="entry name" value="Porin_Neis"/>
</dbReference>
<accession>A0A158I5Y2</accession>
<dbReference type="GO" id="GO:0009279">
    <property type="term" value="C:cell outer membrane"/>
    <property type="evidence" value="ECO:0007669"/>
    <property type="project" value="UniProtKB-SubCell"/>
</dbReference>
<keyword evidence="3" id="KW-0813">Transport</keyword>
<dbReference type="InterPro" id="IPR033900">
    <property type="entry name" value="Gram_neg_porin_domain"/>
</dbReference>